<dbReference type="OrthoDB" id="9783391at2"/>
<reference evidence="2 3" key="1">
    <citation type="submission" date="2018-01" db="EMBL/GenBank/DDBJ databases">
        <title>The draft genome sequence of Halioglobus lutimaris HF004.</title>
        <authorList>
            <person name="Du Z.-J."/>
            <person name="Shi M.-J."/>
        </authorList>
    </citation>
    <scope>NUCLEOTIDE SEQUENCE [LARGE SCALE GENOMIC DNA]</scope>
    <source>
        <strain evidence="2 3">HF004</strain>
    </source>
</reference>
<evidence type="ECO:0000256" key="1">
    <source>
        <dbReference type="ARBA" id="ARBA00038308"/>
    </source>
</evidence>
<accession>A0A2N5X3P8</accession>
<comment type="similarity">
    <text evidence="1">Belongs to the UPF0149 family.</text>
</comment>
<gene>
    <name evidence="2" type="ORF">C0039_08665</name>
</gene>
<dbReference type="Gene3D" id="1.20.120.740">
    <property type="entry name" value="YgfB uncharacterised protein family UPF0149, PF03695"/>
    <property type="match status" value="1"/>
</dbReference>
<sequence length="190" mass="20508">MLDHPGDEVDVFDFEELANHLLEQGHDTSPSTLHGCLCGLLAAGAPHQAEAGLALLAQALELSVYGELAGQLLQLYQVSAAALLDEEFDFHPLLPDDEVDIATRTESLAAWASGFLSGFAQVNRTQVSQDSSEILKDFAAIAEAVIDDDAEEEESESSFVEVAEYLRFASLNVFMDSRANLEDGQTPSVH</sequence>
<protein>
    <recommendedName>
        <fullName evidence="4">YecA family protein</fullName>
    </recommendedName>
</protein>
<evidence type="ECO:0000313" key="2">
    <source>
        <dbReference type="EMBL" id="PLW69125.1"/>
    </source>
</evidence>
<dbReference type="RefSeq" id="WP_075999904.1">
    <property type="nucleotide sequence ID" value="NZ_PKUS01000008.1"/>
</dbReference>
<proteinExistence type="inferred from homology"/>
<dbReference type="SUPFAM" id="SSF101327">
    <property type="entry name" value="YgfB-like"/>
    <property type="match status" value="1"/>
</dbReference>
<dbReference type="Pfam" id="PF03695">
    <property type="entry name" value="UPF0149"/>
    <property type="match status" value="1"/>
</dbReference>
<evidence type="ECO:0000313" key="3">
    <source>
        <dbReference type="Proteomes" id="UP000235005"/>
    </source>
</evidence>
<name>A0A2N5X3P8_9GAMM</name>
<dbReference type="PANTHER" id="PTHR37528:SF1">
    <property type="entry name" value="UPF0149 PROTEIN YGFB"/>
    <property type="match status" value="1"/>
</dbReference>
<dbReference type="InterPro" id="IPR036255">
    <property type="entry name" value="YgfB-like_sf"/>
</dbReference>
<dbReference type="PANTHER" id="PTHR37528">
    <property type="entry name" value="UPF0149 PROTEIN YGFB"/>
    <property type="match status" value="1"/>
</dbReference>
<evidence type="ECO:0008006" key="4">
    <source>
        <dbReference type="Google" id="ProtNLM"/>
    </source>
</evidence>
<dbReference type="AlphaFoldDB" id="A0A2N5X3P8"/>
<comment type="caution">
    <text evidence="2">The sequence shown here is derived from an EMBL/GenBank/DDBJ whole genome shotgun (WGS) entry which is preliminary data.</text>
</comment>
<dbReference type="InterPro" id="IPR011978">
    <property type="entry name" value="YgfB-like"/>
</dbReference>
<dbReference type="GO" id="GO:0005829">
    <property type="term" value="C:cytosol"/>
    <property type="evidence" value="ECO:0007669"/>
    <property type="project" value="TreeGrafter"/>
</dbReference>
<dbReference type="Proteomes" id="UP000235005">
    <property type="component" value="Unassembled WGS sequence"/>
</dbReference>
<organism evidence="2 3">
    <name type="scientific">Pseudohalioglobus lutimaris</name>
    <dbReference type="NCBI Taxonomy" id="1737061"/>
    <lineage>
        <taxon>Bacteria</taxon>
        <taxon>Pseudomonadati</taxon>
        <taxon>Pseudomonadota</taxon>
        <taxon>Gammaproteobacteria</taxon>
        <taxon>Cellvibrionales</taxon>
        <taxon>Halieaceae</taxon>
        <taxon>Pseudohalioglobus</taxon>
    </lineage>
</organism>
<dbReference type="EMBL" id="PKUS01000008">
    <property type="protein sequence ID" value="PLW69125.1"/>
    <property type="molecule type" value="Genomic_DNA"/>
</dbReference>
<keyword evidence="3" id="KW-1185">Reference proteome</keyword>